<protein>
    <recommendedName>
        <fullName evidence="3">Response regulator</fullName>
    </recommendedName>
</protein>
<proteinExistence type="predicted"/>
<evidence type="ECO:0000313" key="2">
    <source>
        <dbReference type="Proteomes" id="UP000231919"/>
    </source>
</evidence>
<comment type="caution">
    <text evidence="1">The sequence shown here is derived from an EMBL/GenBank/DDBJ whole genome shotgun (WGS) entry which is preliminary data.</text>
</comment>
<sequence>MKILFIEDDPEAVTDAFELSVKSNWKPKILNFSEANEELQSFKPDVIILDLFKNSPGTMHENAGESSFKFIWEKRFCPVVIYSSDPDSLPDDEEIENHPFVKKVKKGKDSHKEVVSTIKSFENHVGALKETEAHFEQEMSTVLKKVAPNIFNFFEEPLRKDALTRACRRRLAASMDDYAAEGSFLANWEQYIFPVISKDLLLGDILFLKDSDHDKPENYFIILTPSCDLVNTAFRKPKVKNVLVAQCCSIEEGKNFSELLKTKDKEKLKKKLRLALTAGYFDSLFPLPALRNLLPHMFANLKSLKLIPFEEIGDERTNYIRKASVDSPFREMISWAYTQVAGRPGVPDRNFDLWIKEMMSLLLPSGSESE</sequence>
<name>A0ABX4N4J1_9LEPT</name>
<accession>A0ABX4N4J1</accession>
<keyword evidence="2" id="KW-1185">Reference proteome</keyword>
<evidence type="ECO:0000313" key="1">
    <source>
        <dbReference type="EMBL" id="PJZ28318.1"/>
    </source>
</evidence>
<organism evidence="1 2">
    <name type="scientific">Leptospira kmetyi</name>
    <dbReference type="NCBI Taxonomy" id="408139"/>
    <lineage>
        <taxon>Bacteria</taxon>
        <taxon>Pseudomonadati</taxon>
        <taxon>Spirochaetota</taxon>
        <taxon>Spirochaetia</taxon>
        <taxon>Leptospirales</taxon>
        <taxon>Leptospiraceae</taxon>
        <taxon>Leptospira</taxon>
    </lineage>
</organism>
<evidence type="ECO:0008006" key="3">
    <source>
        <dbReference type="Google" id="ProtNLM"/>
    </source>
</evidence>
<reference evidence="1 2" key="1">
    <citation type="submission" date="2017-07" db="EMBL/GenBank/DDBJ databases">
        <title>Leptospira spp. isolated from tropical soils.</title>
        <authorList>
            <person name="Thibeaux R."/>
            <person name="Iraola G."/>
            <person name="Ferres I."/>
            <person name="Bierque E."/>
            <person name="Girault D."/>
            <person name="Soupe-Gilbert M.-E."/>
            <person name="Picardeau M."/>
            <person name="Goarant C."/>
        </authorList>
    </citation>
    <scope>NUCLEOTIDE SEQUENCE [LARGE SCALE GENOMIC DNA]</scope>
    <source>
        <strain evidence="1 2">JW2-C-B1</strain>
    </source>
</reference>
<dbReference type="EMBL" id="NPDP01000042">
    <property type="protein sequence ID" value="PJZ28318.1"/>
    <property type="molecule type" value="Genomic_DNA"/>
</dbReference>
<dbReference type="Proteomes" id="UP000231919">
    <property type="component" value="Unassembled WGS sequence"/>
</dbReference>
<dbReference type="RefSeq" id="WP_100756419.1">
    <property type="nucleotide sequence ID" value="NZ_NPDP01000042.1"/>
</dbReference>
<gene>
    <name evidence="1" type="ORF">CH378_18530</name>
</gene>